<evidence type="ECO:0008006" key="3">
    <source>
        <dbReference type="Google" id="ProtNLM"/>
    </source>
</evidence>
<keyword evidence="2" id="KW-1185">Reference proteome</keyword>
<dbReference type="Proteomes" id="UP000253094">
    <property type="component" value="Unassembled WGS sequence"/>
</dbReference>
<protein>
    <recommendedName>
        <fullName evidence="3">DUF1273 family protein</fullName>
    </recommendedName>
</protein>
<name>A0A367FEE0_9ACTN</name>
<dbReference type="OrthoDB" id="3231229at2"/>
<proteinExistence type="predicted"/>
<gene>
    <name evidence="1" type="ORF">DQ384_24500</name>
</gene>
<dbReference type="AlphaFoldDB" id="A0A367FEE0"/>
<accession>A0A367FEE0</accession>
<comment type="caution">
    <text evidence="1">The sequence shown here is derived from an EMBL/GenBank/DDBJ whole genome shotgun (WGS) entry which is preliminary data.</text>
</comment>
<evidence type="ECO:0000313" key="1">
    <source>
        <dbReference type="EMBL" id="RCG28289.1"/>
    </source>
</evidence>
<dbReference type="RefSeq" id="WP_114031202.1">
    <property type="nucleotide sequence ID" value="NZ_QOIL01000014.1"/>
</dbReference>
<reference evidence="1 2" key="1">
    <citation type="submission" date="2018-06" db="EMBL/GenBank/DDBJ databases">
        <title>Sphaerisporangium craniellae sp. nov., isolated from a marine sponge in the South China Sea.</title>
        <authorList>
            <person name="Li L."/>
        </authorList>
    </citation>
    <scope>NUCLEOTIDE SEQUENCE [LARGE SCALE GENOMIC DNA]</scope>
    <source>
        <strain evidence="1 2">CCTCC AA 208026</strain>
    </source>
</reference>
<evidence type="ECO:0000313" key="2">
    <source>
        <dbReference type="Proteomes" id="UP000253094"/>
    </source>
</evidence>
<dbReference type="SUPFAM" id="SSF102405">
    <property type="entry name" value="MCP/YpsA-like"/>
    <property type="match status" value="1"/>
</dbReference>
<organism evidence="1 2">
    <name type="scientific">Sphaerisporangium album</name>
    <dbReference type="NCBI Taxonomy" id="509200"/>
    <lineage>
        <taxon>Bacteria</taxon>
        <taxon>Bacillati</taxon>
        <taxon>Actinomycetota</taxon>
        <taxon>Actinomycetes</taxon>
        <taxon>Streptosporangiales</taxon>
        <taxon>Streptosporangiaceae</taxon>
        <taxon>Sphaerisporangium</taxon>
    </lineage>
</organism>
<dbReference type="EMBL" id="QOIL01000014">
    <property type="protein sequence ID" value="RCG28289.1"/>
    <property type="molecule type" value="Genomic_DNA"/>
</dbReference>
<dbReference type="Gene3D" id="3.40.50.450">
    <property type="match status" value="1"/>
</dbReference>
<sequence length="158" mass="16848">MTVVGITGHRSLPPRALAHAERELRALLAGMEAPLIGWSSLAAGADQLFAEILLRAGGELRVVVPSHGYEATFRGPGLDAYRRLLAAARVTTVLDFAEPGEPAYYAAGCLVVENCEVLVAVWDGRPARGFGGTADAVRYARGQGREVVVIWPEGVQRL</sequence>